<comment type="subunit">
    <text evidence="6">Oligomer. Component of the CENPA-NAC complex, at least composed of CENPA, CENPC, CENPH, CENPM, CENPN, CENPT and CENPU. The CENPA-NAC complex interacts with the CENPA-CAD complex, composed of CENPI, CENPK, CENPL, CENPO, CENPP, CENPQ, CENPR and CENPS. Binds to DAXX. Interacts with DNMT3B. Interacts directly with CENPA. Identified in a centromere complex containing histones H2A, H2B and H4, and at least CENPA, CENPB, CENPC, CENPT, CENPN, HJURP, SUPT16H, SSRP1 and RSF1. Interacts with MEIKIN.</text>
</comment>
<feature type="compositionally biased region" description="Polar residues" evidence="10">
    <location>
        <begin position="352"/>
        <end position="364"/>
    </location>
</feature>
<sequence>MYSIEPADRLKTKRIAGRIIPAIATSTAAVSGLVALEMIKVAGDYPFEAYKNCFLNLAIPIIVFTETSEVRKTEIRNGISFTIWDRWTIHGKEDFTLLDFINAVKEKYGIEPTMVVQGVKMLYVPIMPGHAKRLKLTMHKLVKPSAEKKYVDLTVSFAPDADGDEDLPGPPDHLKNDYRRRFCRPSRAPDINTEQGQNILEVLLDCFEEKSLASDVSKNATKSVLYSTPKTKDICVQSSSKETQSPKSHPKSGPVSSRKKEAPLQLTVELNEAVNKSVQDHEVHQKILATDVHSKNTSDLRKMSSKKLKDNHSEADEDCYLSVGSPSDLDIKASSLQKGSPSVAQKRETHTSKNSVNMLSSSTEISHKTRKRLSFEDKDVLKKVEITNEVSEIEDKVSEGLQDRKQSRTSQKRIQDSEYENQPQARKSFSTLFLETVKRKSESSSVVRHIATVPPHLSPANNTKLLEDEFIIDESDKSFVSQPWITIPRKTGPLKQHTASPAESTVLQRKKSRERHDSVSSVALTSNKHPGKAHPVEKSQPSEPKIPGGSCALSDDVENNCKSTKYEIYSENAKKSSGDKRTIKQKQRTKSEANVPEEEVNVRQSKDKNINISHTVQDKLQRNSDENMEEDEEISVSISKNQLLSVGSKKGSTNVPHKKNQKKDKECRKKHFSSGSKNNKIEPEELTSTIRRSQRISRCPSDWWVVKSEQSSFSSSSSVRNELSVYHNSRQKPPAEKTNQSSKNIGKKAAPFKKQKRANKGSSGAQVLYAKDSGGAQNESLGSNEADLAKKKNPNPPGDTGSSKNQDSMAAQNVHQKSQMSVYTCTTPTKSNLDSGEPGTSVLEGSGPVRLKNYLTSGKNNSDVDDNVVQENLNDSRGEISDSTPESKMHHKLVLPSYTPNVRRTMRTRSKPLEYWRGERIDYQARPSGGFVIGGILSPDTVSSKRKAKGNLGRIITTANRKRICLENEERKNKFMVNLNIPLGDPLQPTRVKDPETQETVLMDLIRPRDTYQFCVEHDELKVYKTLDTPFFSSGKLIIGPLQEKGKQHVGLDTLVFYVKLGYLLCTLHETPYIVTTGDSFYVPSGNYYNIKNLLNEESVLLFTQIKS</sequence>
<dbReference type="InterPro" id="IPR011051">
    <property type="entry name" value="RmlC_Cupin_sf"/>
</dbReference>
<dbReference type="Gene3D" id="3.10.290.60">
    <property type="entry name" value="Ubiquitin-activating enzyme E1, UFD domain"/>
    <property type="match status" value="1"/>
</dbReference>
<dbReference type="FunFam" id="3.10.290.60:FF:000003">
    <property type="entry name" value="Ubiquitin-like modifier activating enzyme 6"/>
    <property type="match status" value="1"/>
</dbReference>
<dbReference type="InterPro" id="IPR018965">
    <property type="entry name" value="Ub-activating_enz_E1_C"/>
</dbReference>
<dbReference type="InterPro" id="IPR028052">
    <property type="entry name" value="CENP-C_N_dom"/>
</dbReference>
<feature type="compositionally biased region" description="Polar residues" evidence="10">
    <location>
        <begin position="497"/>
        <end position="507"/>
    </location>
</feature>
<dbReference type="GO" id="GO:0051455">
    <property type="term" value="P:spindle attachment to meiosis I kinetochore"/>
    <property type="evidence" value="ECO:0007669"/>
    <property type="project" value="TreeGrafter"/>
</dbReference>
<dbReference type="CDD" id="cd06993">
    <property type="entry name" value="cupin_CENP-C_C"/>
    <property type="match status" value="1"/>
</dbReference>
<dbReference type="GO" id="GO:0051315">
    <property type="term" value="P:attachment of mitotic spindle microtubules to kinetochore"/>
    <property type="evidence" value="ECO:0007669"/>
    <property type="project" value="TreeGrafter"/>
</dbReference>
<dbReference type="GO" id="GO:0008641">
    <property type="term" value="F:ubiquitin-like modifier activating enzyme activity"/>
    <property type="evidence" value="ECO:0007669"/>
    <property type="project" value="InterPro"/>
</dbReference>
<evidence type="ECO:0000256" key="7">
    <source>
        <dbReference type="ARBA" id="ARBA00068530"/>
    </source>
</evidence>
<accession>A0A8C2PMG3</accession>
<feature type="compositionally biased region" description="Polar residues" evidence="10">
    <location>
        <begin position="519"/>
        <end position="528"/>
    </location>
</feature>
<feature type="region of interest" description="Disordered" evidence="10">
    <location>
        <begin position="572"/>
        <end position="607"/>
    </location>
</feature>
<dbReference type="AlphaFoldDB" id="A0A8C2PMG3"/>
<evidence type="ECO:0000256" key="9">
    <source>
        <dbReference type="ARBA" id="ARBA00083562"/>
    </source>
</evidence>
<evidence type="ECO:0000256" key="5">
    <source>
        <dbReference type="ARBA" id="ARBA00053516"/>
    </source>
</evidence>
<dbReference type="GO" id="GO:0000776">
    <property type="term" value="C:kinetochore"/>
    <property type="evidence" value="ECO:0007669"/>
    <property type="project" value="InterPro"/>
</dbReference>
<dbReference type="Pfam" id="PF11699">
    <property type="entry name" value="CENP-C_C"/>
    <property type="match status" value="1"/>
</dbReference>
<dbReference type="Pfam" id="PF15622">
    <property type="entry name" value="CENP_C_N"/>
    <property type="match status" value="1"/>
</dbReference>
<feature type="compositionally biased region" description="Polar residues" evidence="10">
    <location>
        <begin position="636"/>
        <end position="655"/>
    </location>
</feature>
<feature type="compositionally biased region" description="Basic and acidic residues" evidence="10">
    <location>
        <begin position="572"/>
        <end position="582"/>
    </location>
</feature>
<organism evidence="12">
    <name type="scientific">Capra hircus</name>
    <name type="common">Goat</name>
    <dbReference type="NCBI Taxonomy" id="9925"/>
    <lineage>
        <taxon>Eukaryota</taxon>
        <taxon>Metazoa</taxon>
        <taxon>Chordata</taxon>
        <taxon>Craniata</taxon>
        <taxon>Vertebrata</taxon>
        <taxon>Euteleostomi</taxon>
        <taxon>Mammalia</taxon>
        <taxon>Eutheria</taxon>
        <taxon>Laurasiatheria</taxon>
        <taxon>Artiodactyla</taxon>
        <taxon>Ruminantia</taxon>
        <taxon>Pecora</taxon>
        <taxon>Bovidae</taxon>
        <taxon>Caprinae</taxon>
        <taxon>Capra</taxon>
    </lineage>
</organism>
<dbReference type="SUPFAM" id="SSF69572">
    <property type="entry name" value="Activating enzymes of the ubiquitin-like proteins"/>
    <property type="match status" value="1"/>
</dbReference>
<dbReference type="InterPro" id="IPR025974">
    <property type="entry name" value="Mif2/CENP-C_cupin"/>
</dbReference>
<evidence type="ECO:0000256" key="2">
    <source>
        <dbReference type="ARBA" id="ARBA00010291"/>
    </source>
</evidence>
<feature type="compositionally biased region" description="Basic and acidic residues" evidence="10">
    <location>
        <begin position="397"/>
        <end position="406"/>
    </location>
</feature>
<comment type="function">
    <text evidence="5">Component of the CENPA-NAC (nucleosome-associated) complex, a complex that plays a central role in assembly of kinetochore proteins, mitotic progression and chromosome segregation. The CENPA-NAC complex recruits the CENPA-CAD (nucleosome distal) complex and may be involved in incorporation of newly synthesized CENPA into centromeres. CENPC recruits DNA methylation and DNMT3B to both centromeric and pericentromeric satellite repeats and regulates the histone code in these regions.</text>
</comment>
<evidence type="ECO:0000256" key="3">
    <source>
        <dbReference type="ARBA" id="ARBA00023125"/>
    </source>
</evidence>
<evidence type="ECO:0000256" key="6">
    <source>
        <dbReference type="ARBA" id="ARBA00064952"/>
    </source>
</evidence>
<name>A0A8C2PMG3_CAPHI</name>
<dbReference type="InterPro" id="IPR042063">
    <property type="entry name" value="Ubi_acti_E1_SCCH"/>
</dbReference>
<dbReference type="SUPFAM" id="SSF51182">
    <property type="entry name" value="RmlC-like cupins"/>
    <property type="match status" value="1"/>
</dbReference>
<evidence type="ECO:0000256" key="10">
    <source>
        <dbReference type="SAM" id="MobiDB-lite"/>
    </source>
</evidence>
<feature type="region of interest" description="Disordered" evidence="10">
    <location>
        <begin position="235"/>
        <end position="261"/>
    </location>
</feature>
<evidence type="ECO:0000256" key="1">
    <source>
        <dbReference type="ARBA" id="ARBA00004123"/>
    </source>
</evidence>
<evidence type="ECO:0000256" key="4">
    <source>
        <dbReference type="ARBA" id="ARBA00023242"/>
    </source>
</evidence>
<dbReference type="GO" id="GO:0051382">
    <property type="term" value="P:kinetochore assembly"/>
    <property type="evidence" value="ECO:0007669"/>
    <property type="project" value="InterPro"/>
</dbReference>
<dbReference type="Gene3D" id="1.10.10.2660">
    <property type="entry name" value="Ubiquitin-activating enzyme E1, SCCH domain"/>
    <property type="match status" value="1"/>
</dbReference>
<evidence type="ECO:0000259" key="11">
    <source>
        <dbReference type="SMART" id="SM00985"/>
    </source>
</evidence>
<feature type="compositionally biased region" description="Polar residues" evidence="10">
    <location>
        <begin position="334"/>
        <end position="343"/>
    </location>
</feature>
<dbReference type="InterPro" id="IPR028386">
    <property type="entry name" value="CENP-C/Mif2/cnp3"/>
</dbReference>
<dbReference type="Gene3D" id="3.40.50.720">
    <property type="entry name" value="NAD(P)-binding Rossmann-like Domain"/>
    <property type="match status" value="1"/>
</dbReference>
<keyword evidence="4" id="KW-0539">Nucleus</keyword>
<feature type="compositionally biased region" description="Basic residues" evidence="10">
    <location>
        <begin position="750"/>
        <end position="759"/>
    </location>
</feature>
<dbReference type="PANTHER" id="PTHR16684">
    <property type="entry name" value="CENTROMERE PROTEIN C"/>
    <property type="match status" value="1"/>
</dbReference>
<keyword evidence="3" id="KW-0238">DNA-binding</keyword>
<dbReference type="InterPro" id="IPR038252">
    <property type="entry name" value="UBA_E1_C_sf"/>
</dbReference>
<feature type="region of interest" description="Disordered" evidence="10">
    <location>
        <begin position="619"/>
        <end position="693"/>
    </location>
</feature>
<feature type="region of interest" description="Disordered" evidence="10">
    <location>
        <begin position="397"/>
        <end position="423"/>
    </location>
</feature>
<dbReference type="InterPro" id="IPR028931">
    <property type="entry name" value="CENP-C_mid"/>
</dbReference>
<comment type="subcellular location">
    <subcellularLocation>
        <location evidence="1">Nucleus</location>
    </subcellularLocation>
</comment>
<dbReference type="Gene3D" id="2.60.120.10">
    <property type="entry name" value="Jelly Rolls"/>
    <property type="match status" value="1"/>
</dbReference>
<dbReference type="InterPro" id="IPR014710">
    <property type="entry name" value="RmlC-like_jellyroll"/>
</dbReference>
<dbReference type="FunFam" id="2.60.120.10:FF:000033">
    <property type="entry name" value="Centromere protein C 1"/>
    <property type="match status" value="1"/>
</dbReference>
<dbReference type="Pfam" id="PF09358">
    <property type="entry name" value="E1_UFD"/>
    <property type="match status" value="1"/>
</dbReference>
<dbReference type="PANTHER" id="PTHR16684:SF11">
    <property type="entry name" value="CENTROMERE PROTEIN C"/>
    <property type="match status" value="1"/>
</dbReference>
<dbReference type="Ensembl" id="ENSCHIT00010030125.1">
    <property type="protein sequence ID" value="ENSCHIP00010021396.1"/>
    <property type="gene ID" value="ENSCHIG00010015779.1"/>
</dbReference>
<dbReference type="Pfam" id="PF15620">
    <property type="entry name" value="CENP-C_mid"/>
    <property type="match status" value="1"/>
</dbReference>
<dbReference type="SMART" id="SM00985">
    <property type="entry name" value="UBA_e1_C"/>
    <property type="match status" value="1"/>
</dbReference>
<reference evidence="12" key="2">
    <citation type="submission" date="2025-08" db="UniProtKB">
        <authorList>
            <consortium name="Ensembl"/>
        </authorList>
    </citation>
    <scope>IDENTIFICATION</scope>
</reference>
<feature type="region of interest" description="Disordered" evidence="10">
    <location>
        <begin position="490"/>
        <end position="557"/>
    </location>
</feature>
<feature type="region of interest" description="Disordered" evidence="10">
    <location>
        <begin position="710"/>
        <end position="847"/>
    </location>
</feature>
<dbReference type="GO" id="GO:0005721">
    <property type="term" value="C:pericentric heterochromatin"/>
    <property type="evidence" value="ECO:0007669"/>
    <property type="project" value="UniProtKB-ARBA"/>
</dbReference>
<comment type="similarity">
    <text evidence="2">Belongs to the CENP-C/MIF2 family.</text>
</comment>
<evidence type="ECO:0000313" key="12">
    <source>
        <dbReference type="Ensembl" id="ENSCHIP00010021396.1"/>
    </source>
</evidence>
<dbReference type="GO" id="GO:0019237">
    <property type="term" value="F:centromeric DNA binding"/>
    <property type="evidence" value="ECO:0007669"/>
    <property type="project" value="InterPro"/>
</dbReference>
<gene>
    <name evidence="12" type="primary">CENPC</name>
</gene>
<feature type="compositionally biased region" description="Basic and acidic residues" evidence="10">
    <location>
        <begin position="292"/>
        <end position="314"/>
    </location>
</feature>
<feature type="compositionally biased region" description="Basic residues" evidence="10">
    <location>
        <begin position="656"/>
        <end position="672"/>
    </location>
</feature>
<feature type="compositionally biased region" description="Polar residues" evidence="10">
    <location>
        <begin position="800"/>
        <end position="834"/>
    </location>
</feature>
<reference evidence="12" key="1">
    <citation type="submission" date="2019-03" db="EMBL/GenBank/DDBJ databases">
        <title>Genome sequencing and reference-guided assembly of Black Bengal Goat (Capra hircus).</title>
        <authorList>
            <person name="Siddiki A.Z."/>
            <person name="Baten A."/>
            <person name="Billah M."/>
            <person name="Alam M.A.U."/>
            <person name="Shawrob K.S.M."/>
            <person name="Saha S."/>
            <person name="Chowdhury M."/>
            <person name="Rahman A.H."/>
            <person name="Stear M."/>
            <person name="Miah G."/>
            <person name="Das G.B."/>
            <person name="Hossain M.M."/>
            <person name="Kumkum M."/>
            <person name="Islam M.S."/>
            <person name="Mollah A.M."/>
            <person name="Ahsan A."/>
            <person name="Tusar F."/>
            <person name="Khan M.K.I."/>
        </authorList>
    </citation>
    <scope>NUCLEOTIDE SEQUENCE [LARGE SCALE GENOMIC DNA]</scope>
</reference>
<protein>
    <recommendedName>
        <fullName evidence="7">Centromere protein C</fullName>
    </recommendedName>
    <alternativeName>
        <fullName evidence="8">Centromere autoantigen C</fullName>
    </alternativeName>
    <alternativeName>
        <fullName evidence="9">Centromere protein C 1</fullName>
    </alternativeName>
</protein>
<feature type="region of interest" description="Disordered" evidence="10">
    <location>
        <begin position="289"/>
        <end position="370"/>
    </location>
</feature>
<proteinExistence type="inferred from homology"/>
<feature type="compositionally biased region" description="Polar residues" evidence="10">
    <location>
        <begin position="236"/>
        <end position="247"/>
    </location>
</feature>
<dbReference type="InterPro" id="IPR035985">
    <property type="entry name" value="Ubiquitin-activating_enz"/>
</dbReference>
<feature type="domain" description="Ubiquitin-activating enzyme E1 C-terminal" evidence="11">
    <location>
        <begin position="50"/>
        <end position="172"/>
    </location>
</feature>
<evidence type="ECO:0000256" key="8">
    <source>
        <dbReference type="ARBA" id="ARBA00082151"/>
    </source>
</evidence>
<dbReference type="GO" id="GO:0005634">
    <property type="term" value="C:nucleus"/>
    <property type="evidence" value="ECO:0007669"/>
    <property type="project" value="UniProtKB-SubCell"/>
</dbReference>